<accession>A0AAE0KX64</accession>
<reference evidence="1 2" key="1">
    <citation type="journal article" date="2015" name="Genome Biol. Evol.">
        <title>Comparative Genomics of a Bacterivorous Green Alga Reveals Evolutionary Causalities and Consequences of Phago-Mixotrophic Mode of Nutrition.</title>
        <authorList>
            <person name="Burns J.A."/>
            <person name="Paasch A."/>
            <person name="Narechania A."/>
            <person name="Kim E."/>
        </authorList>
    </citation>
    <scope>NUCLEOTIDE SEQUENCE [LARGE SCALE GENOMIC DNA]</scope>
    <source>
        <strain evidence="1 2">PLY_AMNH</strain>
    </source>
</reference>
<comment type="caution">
    <text evidence="1">The sequence shown here is derived from an EMBL/GenBank/DDBJ whole genome shotgun (WGS) entry which is preliminary data.</text>
</comment>
<name>A0AAE0KX64_9CHLO</name>
<evidence type="ECO:0000313" key="2">
    <source>
        <dbReference type="Proteomes" id="UP001190700"/>
    </source>
</evidence>
<keyword evidence="2" id="KW-1185">Reference proteome</keyword>
<gene>
    <name evidence="1" type="ORF">CYMTET_27468</name>
</gene>
<dbReference type="EMBL" id="LGRX02015088">
    <property type="protein sequence ID" value="KAK3263750.1"/>
    <property type="molecule type" value="Genomic_DNA"/>
</dbReference>
<protein>
    <submittedName>
        <fullName evidence="1">Uncharacterized protein</fullName>
    </submittedName>
</protein>
<proteinExistence type="predicted"/>
<dbReference type="AlphaFoldDB" id="A0AAE0KX64"/>
<evidence type="ECO:0000313" key="1">
    <source>
        <dbReference type="EMBL" id="KAK3263750.1"/>
    </source>
</evidence>
<organism evidence="1 2">
    <name type="scientific">Cymbomonas tetramitiformis</name>
    <dbReference type="NCBI Taxonomy" id="36881"/>
    <lineage>
        <taxon>Eukaryota</taxon>
        <taxon>Viridiplantae</taxon>
        <taxon>Chlorophyta</taxon>
        <taxon>Pyramimonadophyceae</taxon>
        <taxon>Pyramimonadales</taxon>
        <taxon>Pyramimonadaceae</taxon>
        <taxon>Cymbomonas</taxon>
    </lineage>
</organism>
<sequence>MLFPSDPRPWNQIGPPMFDFDCSKTCDALPEQYSSPCCEQLDTVPPHFHTSTARWRILGALAPGSGYLLEAPWEQGHSTSAEANERAQPTLGKLSCLPLEGGRFSAHSSRECACTCARAARVLLTRCCFLGGWSQLSSVIRFYIDPAAVLDQHMEKYSECSCFEGGDGSELANCFEGGENGASWRTASRGGGDGAVWRNCLRWGRTERATTASRGRTERAGELLRGGARERAANCSSGGD</sequence>
<dbReference type="Proteomes" id="UP001190700">
    <property type="component" value="Unassembled WGS sequence"/>
</dbReference>